<accession>A0ABV0L3Z4</accession>
<name>A0ABV0L3Z4_9GAMM</name>
<comment type="caution">
    <text evidence="1">The sequence shown here is derived from an EMBL/GenBank/DDBJ whole genome shotgun (WGS) entry which is preliminary data.</text>
</comment>
<dbReference type="Pfam" id="PF05973">
    <property type="entry name" value="Gp49"/>
    <property type="match status" value="1"/>
</dbReference>
<dbReference type="EMBL" id="JBDYKN010000016">
    <property type="protein sequence ID" value="MEP7730809.1"/>
    <property type="molecule type" value="Genomic_DNA"/>
</dbReference>
<organism evidence="1 2">
    <name type="scientific">Marinomonas primoryensis</name>
    <dbReference type="NCBI Taxonomy" id="178399"/>
    <lineage>
        <taxon>Bacteria</taxon>
        <taxon>Pseudomonadati</taxon>
        <taxon>Pseudomonadota</taxon>
        <taxon>Gammaproteobacteria</taxon>
        <taxon>Oceanospirillales</taxon>
        <taxon>Oceanospirillaceae</taxon>
        <taxon>Marinomonas</taxon>
    </lineage>
</organism>
<dbReference type="InterPro" id="IPR009241">
    <property type="entry name" value="HigB-like"/>
</dbReference>
<protein>
    <submittedName>
        <fullName evidence="1">Type II toxin-antitoxin system RelE/ParE family toxin</fullName>
    </submittedName>
</protein>
<sequence>MKVFRFVNAAAKREFGKLPKDIQLLFATSLNAVAQEQDPLVDFKHIASSVGKGAIELIDNGSPAYRAVYCAKFGDTIFLLHSFVKTTNGVDKKAMNTAKQRYKDMMDIVKKERL</sequence>
<proteinExistence type="predicted"/>
<evidence type="ECO:0000313" key="2">
    <source>
        <dbReference type="Proteomes" id="UP001471651"/>
    </source>
</evidence>
<evidence type="ECO:0000313" key="1">
    <source>
        <dbReference type="EMBL" id="MEP7730809.1"/>
    </source>
</evidence>
<keyword evidence="2" id="KW-1185">Reference proteome</keyword>
<dbReference type="Proteomes" id="UP001471651">
    <property type="component" value="Unassembled WGS sequence"/>
</dbReference>
<reference evidence="1 2" key="1">
    <citation type="submission" date="2024-05" db="EMBL/GenBank/DDBJ databases">
        <authorList>
            <person name="Busch G.E."/>
            <person name="Sharma I."/>
        </authorList>
    </citation>
    <scope>NUCLEOTIDE SEQUENCE [LARGE SCALE GENOMIC DNA]</scope>
    <source>
        <strain evidence="1 2">23GB23</strain>
    </source>
</reference>
<gene>
    <name evidence="1" type="ORF">ABKW32_15230</name>
</gene>